<dbReference type="GO" id="GO:0005524">
    <property type="term" value="F:ATP binding"/>
    <property type="evidence" value="ECO:0007669"/>
    <property type="project" value="InterPro"/>
</dbReference>
<dbReference type="InterPro" id="IPR050191">
    <property type="entry name" value="ATP-dep_DNA_ligase"/>
</dbReference>
<dbReference type="CDD" id="cd07906">
    <property type="entry name" value="Adenylation_DNA_ligase_LigD_LigC"/>
    <property type="match status" value="1"/>
</dbReference>
<evidence type="ECO:0000259" key="3">
    <source>
        <dbReference type="PROSITE" id="PS50160"/>
    </source>
</evidence>
<dbReference type="Pfam" id="PF01068">
    <property type="entry name" value="DNA_ligase_A_M"/>
    <property type="match status" value="1"/>
</dbReference>
<feature type="domain" description="ATP-dependent DNA ligase family profile" evidence="3">
    <location>
        <begin position="96"/>
        <end position="212"/>
    </location>
</feature>
<comment type="similarity">
    <text evidence="1">Belongs to the ATP-dependent DNA ligase family.</text>
</comment>
<evidence type="ECO:0000313" key="4">
    <source>
        <dbReference type="EMBL" id="BAB54735.1"/>
    </source>
</evidence>
<protein>
    <submittedName>
        <fullName evidence="4">DNA ligase homolog</fullName>
    </submittedName>
</protein>
<dbReference type="GO" id="GO:0006310">
    <property type="term" value="P:DNA recombination"/>
    <property type="evidence" value="ECO:0007669"/>
    <property type="project" value="InterPro"/>
</dbReference>
<dbReference type="RefSeq" id="WP_010916241.1">
    <property type="nucleotide sequence ID" value="NC_002682.1"/>
</dbReference>
<keyword evidence="2 4" id="KW-0436">Ligase</keyword>
<geneLocation type="plasmid" evidence="4 5">
    <name>pMLb</name>
</geneLocation>
<organism evidence="4 5">
    <name type="scientific">Mesorhizobium japonicum (strain LMG 29417 / CECT 9101 / MAFF 303099)</name>
    <name type="common">Mesorhizobium loti (strain MAFF 303099)</name>
    <dbReference type="NCBI Taxonomy" id="266835"/>
    <lineage>
        <taxon>Bacteria</taxon>
        <taxon>Pseudomonadati</taxon>
        <taxon>Pseudomonadota</taxon>
        <taxon>Alphaproteobacteria</taxon>
        <taxon>Hyphomicrobiales</taxon>
        <taxon>Phyllobacteriaceae</taxon>
        <taxon>Mesorhizobium</taxon>
    </lineage>
</organism>
<dbReference type="KEGG" id="mlo:mlr9524"/>
<dbReference type="Gene3D" id="3.30.470.30">
    <property type="entry name" value="DNA ligase/mRNA capping enzyme"/>
    <property type="match status" value="1"/>
</dbReference>
<dbReference type="GO" id="GO:0006281">
    <property type="term" value="P:DNA repair"/>
    <property type="evidence" value="ECO:0007669"/>
    <property type="project" value="InterPro"/>
</dbReference>
<dbReference type="HOGENOM" id="CLU_008325_4_2_5"/>
<keyword evidence="4" id="KW-0614">Plasmid</keyword>
<accession>Q98PC0</accession>
<dbReference type="GO" id="GO:0003910">
    <property type="term" value="F:DNA ligase (ATP) activity"/>
    <property type="evidence" value="ECO:0007669"/>
    <property type="project" value="InterPro"/>
</dbReference>
<evidence type="ECO:0000256" key="1">
    <source>
        <dbReference type="ARBA" id="ARBA00007572"/>
    </source>
</evidence>
<dbReference type="PANTHER" id="PTHR45674:SF4">
    <property type="entry name" value="DNA LIGASE 1"/>
    <property type="match status" value="1"/>
</dbReference>
<reference evidence="4 5" key="1">
    <citation type="journal article" date="2000" name="DNA Res.">
        <title>Complete genome structure of the nitrogen-fixing symbiotic bacterium Mesorhizobium loti.</title>
        <authorList>
            <person name="Kaneko T."/>
            <person name="Nakamura Y."/>
            <person name="Sato S."/>
            <person name="Asamizu E."/>
            <person name="Kato T."/>
            <person name="Sasamoto S."/>
            <person name="Watanabe A."/>
            <person name="Idesawa K."/>
            <person name="Ishikawa A."/>
            <person name="Kawashima K."/>
            <person name="Kimura T."/>
            <person name="Kishida Y."/>
            <person name="Kiyokawa C."/>
            <person name="Kohara M."/>
            <person name="Matsumoto M."/>
            <person name="Matsuno A."/>
            <person name="Mochizuki Y."/>
            <person name="Nakayama S."/>
            <person name="Nakazaki N."/>
            <person name="Shimpo S."/>
            <person name="Sugimoto M."/>
            <person name="Takeuchi C."/>
            <person name="Yamada M."/>
            <person name="Tabata S."/>
        </authorList>
    </citation>
    <scope>NUCLEOTIDE SEQUENCE [LARGE SCALE GENOMIC DNA]</scope>
    <source>
        <strain evidence="5">LMG 29417 / CECT 9101 / MAFF 303099</strain>
        <plasmid evidence="4 5">pMLb</plasmid>
    </source>
</reference>
<sequence length="285" mass="32206">MRLKFVAPLMPTLVEKPPEGDAWIHEVKFDGYRSQLIIDEDGTRIYTRNGHDWTAKYSDLVQEAKSLGAESAIIDGEIIVLNEAGLSDFGELRKAITHRQHDLYFVAFDLLHLNGFDLRDMALKDRRAGLYAIIPPGLRIQFSDALPGDAKAIFELVDKAGLEGMVSKRKDSKYRSGNSTAWLKIKAYTVDEYELLGVEREAGKPAFALMADRKTGRYVGSAFINSSRAIRERLWKRVQEHAGSPPKGMKRPGTQWVKPGLIGRVKHLRGEEDLRHASLQDFREE</sequence>
<evidence type="ECO:0000313" key="5">
    <source>
        <dbReference type="Proteomes" id="UP000000552"/>
    </source>
</evidence>
<dbReference type="EMBL" id="AP003017">
    <property type="protein sequence ID" value="BAB54735.1"/>
    <property type="molecule type" value="Genomic_DNA"/>
</dbReference>
<dbReference type="AlphaFoldDB" id="Q98PC0"/>
<dbReference type="eggNOG" id="COG1793">
    <property type="taxonomic scope" value="Bacteria"/>
</dbReference>
<dbReference type="Proteomes" id="UP000000552">
    <property type="component" value="Plasmid pMLb"/>
</dbReference>
<dbReference type="PANTHER" id="PTHR45674">
    <property type="entry name" value="DNA LIGASE 1/3 FAMILY MEMBER"/>
    <property type="match status" value="1"/>
</dbReference>
<dbReference type="InterPro" id="IPR012310">
    <property type="entry name" value="DNA_ligase_ATP-dep_cent"/>
</dbReference>
<gene>
    <name evidence="4" type="ordered locus">mlr9524</name>
</gene>
<proteinExistence type="inferred from homology"/>
<evidence type="ECO:0000256" key="2">
    <source>
        <dbReference type="ARBA" id="ARBA00022598"/>
    </source>
</evidence>
<dbReference type="PROSITE" id="PS50160">
    <property type="entry name" value="DNA_LIGASE_A3"/>
    <property type="match status" value="1"/>
</dbReference>
<dbReference type="Gene3D" id="3.30.1490.70">
    <property type="match status" value="1"/>
</dbReference>
<name>Q98PC0_RHILO</name>
<dbReference type="SUPFAM" id="SSF56091">
    <property type="entry name" value="DNA ligase/mRNA capping enzyme, catalytic domain"/>
    <property type="match status" value="1"/>
</dbReference>